<organism evidence="3 4">
    <name type="scientific">Abeliophyllum distichum</name>
    <dbReference type="NCBI Taxonomy" id="126358"/>
    <lineage>
        <taxon>Eukaryota</taxon>
        <taxon>Viridiplantae</taxon>
        <taxon>Streptophyta</taxon>
        <taxon>Embryophyta</taxon>
        <taxon>Tracheophyta</taxon>
        <taxon>Spermatophyta</taxon>
        <taxon>Magnoliopsida</taxon>
        <taxon>eudicotyledons</taxon>
        <taxon>Gunneridae</taxon>
        <taxon>Pentapetalae</taxon>
        <taxon>asterids</taxon>
        <taxon>lamiids</taxon>
        <taxon>Lamiales</taxon>
        <taxon>Oleaceae</taxon>
        <taxon>Forsythieae</taxon>
        <taxon>Abeliophyllum</taxon>
    </lineage>
</organism>
<dbReference type="Proteomes" id="UP001604336">
    <property type="component" value="Unassembled WGS sequence"/>
</dbReference>
<dbReference type="EMBL" id="JBFOLK010000009">
    <property type="protein sequence ID" value="KAL2486244.1"/>
    <property type="molecule type" value="Genomic_DNA"/>
</dbReference>
<protein>
    <recommendedName>
        <fullName evidence="2">Biogenesis of lysosome-related organelles complex 1 subunit 1</fullName>
    </recommendedName>
</protein>
<name>A0ABD1RCT8_9LAMI</name>
<dbReference type="InterPro" id="IPR009395">
    <property type="entry name" value="BLOC1S1"/>
</dbReference>
<gene>
    <name evidence="3" type="ORF">Adt_31000</name>
</gene>
<comment type="caution">
    <text evidence="3">The sequence shown here is derived from an EMBL/GenBank/DDBJ whole genome shotgun (WGS) entry which is preliminary data.</text>
</comment>
<proteinExistence type="inferred from homology"/>
<dbReference type="AlphaFoldDB" id="A0ABD1RCT8"/>
<dbReference type="Pfam" id="PF06320">
    <property type="entry name" value="GCN5L1"/>
    <property type="match status" value="1"/>
</dbReference>
<evidence type="ECO:0000313" key="3">
    <source>
        <dbReference type="EMBL" id="KAL2486244.1"/>
    </source>
</evidence>
<dbReference type="PANTHER" id="PTHR13073:SF0">
    <property type="entry name" value="BIOGENESIS OF LYSOSOME-RELATED ORGANELLES COMPLEX 1 SUBUNIT 1"/>
    <property type="match status" value="1"/>
</dbReference>
<sequence length="160" mass="18177">MLSVNRTEPLNISKTILKDQSWHLKLSEMDRSYQDEPVGLEASLLQMINDHNHASAILRERTEKAKKEAIQTAVRVSDLLVNALNGGVQEVFINEKRIEMEIRAVAATIMQFTKQTDQWLTASHAINTAVKEIGDFENWMKIMELDCKSISAAICNIHQE</sequence>
<reference evidence="4" key="1">
    <citation type="submission" date="2024-07" db="EMBL/GenBank/DDBJ databases">
        <title>Two chromosome-level genome assemblies of Korean endemic species Abeliophyllum distichum and Forsythia ovata (Oleaceae).</title>
        <authorList>
            <person name="Jang H."/>
        </authorList>
    </citation>
    <scope>NUCLEOTIDE SEQUENCE [LARGE SCALE GENOMIC DNA]</scope>
</reference>
<accession>A0ABD1RCT8</accession>
<dbReference type="PANTHER" id="PTHR13073">
    <property type="entry name" value="BLOC-1 COMPLEX SUBUNIT 1"/>
    <property type="match status" value="1"/>
</dbReference>
<evidence type="ECO:0000256" key="1">
    <source>
        <dbReference type="ARBA" id="ARBA00007133"/>
    </source>
</evidence>
<evidence type="ECO:0000256" key="2">
    <source>
        <dbReference type="ARBA" id="ARBA00019577"/>
    </source>
</evidence>
<keyword evidence="4" id="KW-1185">Reference proteome</keyword>
<evidence type="ECO:0000313" key="4">
    <source>
        <dbReference type="Proteomes" id="UP001604336"/>
    </source>
</evidence>
<comment type="similarity">
    <text evidence="1">Belongs to the BLOC1S1 family.</text>
</comment>